<dbReference type="PROSITE" id="PS50065">
    <property type="entry name" value="HMG_COA_REDUCTASE_4"/>
    <property type="match status" value="1"/>
</dbReference>
<dbReference type="OrthoDB" id="9764892at2"/>
<proteinExistence type="inferred from homology"/>
<dbReference type="EC" id="1.1.1.88" evidence="3"/>
<dbReference type="PANTHER" id="PTHR10572:SF24">
    <property type="entry name" value="3-HYDROXY-3-METHYLGLUTARYL-COENZYME A REDUCTASE"/>
    <property type="match status" value="1"/>
</dbReference>
<dbReference type="CDD" id="cd00644">
    <property type="entry name" value="HMG-CoA_reductase_classII"/>
    <property type="match status" value="1"/>
</dbReference>
<dbReference type="EMBL" id="JQAT01000003">
    <property type="protein sequence ID" value="KRN28382.1"/>
    <property type="molecule type" value="Genomic_DNA"/>
</dbReference>
<dbReference type="InterPro" id="IPR002202">
    <property type="entry name" value="HMG_CoA_Rdtase"/>
</dbReference>
<comment type="similarity">
    <text evidence="1 3">Belongs to the HMG-CoA reductase family.</text>
</comment>
<dbReference type="InterPro" id="IPR004553">
    <property type="entry name" value="HMG_CoA_Rdtase_bac-typ"/>
</dbReference>
<organism evidence="4 7">
    <name type="scientific">Lactobacillus selangorensis</name>
    <dbReference type="NCBI Taxonomy" id="81857"/>
    <lineage>
        <taxon>Bacteria</taxon>
        <taxon>Bacillati</taxon>
        <taxon>Bacillota</taxon>
        <taxon>Bacilli</taxon>
        <taxon>Lactobacillales</taxon>
        <taxon>Lactobacillaceae</taxon>
        <taxon>Lactobacillus</taxon>
    </lineage>
</organism>
<comment type="pathway">
    <text evidence="3">Metabolic intermediate metabolism; (R)-mevalonate degradation; (S)-3-hydroxy-3-methylglutaryl-CoA from (R)-mevalonate: step 1/1.</text>
</comment>
<dbReference type="InterPro" id="IPR023076">
    <property type="entry name" value="HMG_CoA_Rdtase_CS"/>
</dbReference>
<dbReference type="SUPFAM" id="SSF55035">
    <property type="entry name" value="NAD-binding domain of HMG-CoA reductase"/>
    <property type="match status" value="1"/>
</dbReference>
<evidence type="ECO:0000313" key="6">
    <source>
        <dbReference type="Proteomes" id="UP000051645"/>
    </source>
</evidence>
<evidence type="ECO:0000313" key="4">
    <source>
        <dbReference type="EMBL" id="KRN28382.1"/>
    </source>
</evidence>
<dbReference type="RefSeq" id="WP_057769345.1">
    <property type="nucleotide sequence ID" value="NZ_JQAT01000003.1"/>
</dbReference>
<name>A0A0R2FJD2_9LACO</name>
<protein>
    <recommendedName>
        <fullName evidence="3">3-hydroxy-3-methylglutaryl coenzyme A reductase</fullName>
        <shortName evidence="3">HMG-CoA reductase</shortName>
        <ecNumber evidence="3">1.1.1.88</ecNumber>
    </recommendedName>
</protein>
<dbReference type="Gene3D" id="3.90.770.10">
    <property type="entry name" value="3-hydroxy-3-methylglutaryl-coenzyme A Reductase, Chain A, domain 2"/>
    <property type="match status" value="2"/>
</dbReference>
<reference evidence="6 7" key="1">
    <citation type="journal article" date="2015" name="Genome Announc.">
        <title>Expanding the biotechnology potential of lactobacilli through comparative genomics of 213 strains and associated genera.</title>
        <authorList>
            <person name="Sun Z."/>
            <person name="Harris H.M."/>
            <person name="McCann A."/>
            <person name="Guo C."/>
            <person name="Argimon S."/>
            <person name="Zhang W."/>
            <person name="Yang X."/>
            <person name="Jeffery I.B."/>
            <person name="Cooney J.C."/>
            <person name="Kagawa T.F."/>
            <person name="Liu W."/>
            <person name="Song Y."/>
            <person name="Salvetti E."/>
            <person name="Wrobel A."/>
            <person name="Rasinkangas P."/>
            <person name="Parkhill J."/>
            <person name="Rea M.C."/>
            <person name="O'Sullivan O."/>
            <person name="Ritari J."/>
            <person name="Douillard F.P."/>
            <person name="Paul Ross R."/>
            <person name="Yang R."/>
            <person name="Briner A.E."/>
            <person name="Felis G.E."/>
            <person name="de Vos W.M."/>
            <person name="Barrangou R."/>
            <person name="Klaenhammer T.R."/>
            <person name="Caufield P.W."/>
            <person name="Cui Y."/>
            <person name="Zhang H."/>
            <person name="O'Toole P.W."/>
        </authorList>
    </citation>
    <scope>NUCLEOTIDE SEQUENCE [LARGE SCALE GENOMIC DNA]</scope>
    <source>
        <strain evidence="4 7">ATCC BAA-66</strain>
        <strain evidence="5 6">DSM 13344</strain>
    </source>
</reference>
<evidence type="ECO:0000313" key="5">
    <source>
        <dbReference type="EMBL" id="KRN31883.1"/>
    </source>
</evidence>
<dbReference type="GO" id="GO:0004420">
    <property type="term" value="F:hydroxymethylglutaryl-CoA reductase (NADPH) activity"/>
    <property type="evidence" value="ECO:0007669"/>
    <property type="project" value="InterPro"/>
</dbReference>
<dbReference type="PROSITE" id="PS00318">
    <property type="entry name" value="HMG_COA_REDUCTASE_2"/>
    <property type="match status" value="1"/>
</dbReference>
<dbReference type="Proteomes" id="UP000051645">
    <property type="component" value="Unassembled WGS sequence"/>
</dbReference>
<dbReference type="InterPro" id="IPR009023">
    <property type="entry name" value="HMG_CoA_Rdtase_NAD(P)-bd_sf"/>
</dbReference>
<dbReference type="PANTHER" id="PTHR10572">
    <property type="entry name" value="3-HYDROXY-3-METHYLGLUTARYL-COENZYME A REDUCTASE"/>
    <property type="match status" value="1"/>
</dbReference>
<dbReference type="GO" id="GO:0015936">
    <property type="term" value="P:coenzyme A metabolic process"/>
    <property type="evidence" value="ECO:0007669"/>
    <property type="project" value="InterPro"/>
</dbReference>
<evidence type="ECO:0000313" key="7">
    <source>
        <dbReference type="Proteomes" id="UP000051751"/>
    </source>
</evidence>
<dbReference type="UniPathway" id="UPA00257">
    <property type="reaction ID" value="UER00367"/>
</dbReference>
<dbReference type="STRING" id="81857.IV38_GL001382"/>
<dbReference type="GO" id="GO:0140643">
    <property type="term" value="F:hydroxymethylglutaryl-CoA reductase (NADH) activity"/>
    <property type="evidence" value="ECO:0007669"/>
    <property type="project" value="UniProtKB-EC"/>
</dbReference>
<evidence type="ECO:0000256" key="2">
    <source>
        <dbReference type="ARBA" id="ARBA00023002"/>
    </source>
</evidence>
<keyword evidence="6" id="KW-1185">Reference proteome</keyword>
<accession>A0A0R2FJD2</accession>
<dbReference type="Gene3D" id="1.10.8.660">
    <property type="match status" value="1"/>
</dbReference>
<gene>
    <name evidence="4" type="ORF">IV38_GL001382</name>
    <name evidence="5" type="ORF">IV40_GL001169</name>
</gene>
<dbReference type="Proteomes" id="UP000051751">
    <property type="component" value="Unassembled WGS sequence"/>
</dbReference>
<keyword evidence="2 3" id="KW-0560">Oxidoreductase</keyword>
<dbReference type="SUPFAM" id="SSF56542">
    <property type="entry name" value="Substrate-binding domain of HMG-CoA reductase"/>
    <property type="match status" value="1"/>
</dbReference>
<dbReference type="AlphaFoldDB" id="A0A0R2FJD2"/>
<dbReference type="PATRIC" id="fig|81857.3.peg.1391"/>
<dbReference type="InterPro" id="IPR023074">
    <property type="entry name" value="HMG_CoA_Rdtase_cat_sf"/>
</dbReference>
<dbReference type="EMBL" id="JQAZ01000003">
    <property type="protein sequence ID" value="KRN31883.1"/>
    <property type="molecule type" value="Genomic_DNA"/>
</dbReference>
<dbReference type="NCBIfam" id="TIGR00532">
    <property type="entry name" value="HMG_CoA_R_NAD"/>
    <property type="match status" value="1"/>
</dbReference>
<comment type="catalytic activity">
    <reaction evidence="3">
        <text>(R)-mevalonate + 2 NAD(+) + CoA = (3S)-3-hydroxy-3-methylglutaryl-CoA + 2 NADH + 2 H(+)</text>
        <dbReference type="Rhea" id="RHEA:14833"/>
        <dbReference type="ChEBI" id="CHEBI:15378"/>
        <dbReference type="ChEBI" id="CHEBI:36464"/>
        <dbReference type="ChEBI" id="CHEBI:43074"/>
        <dbReference type="ChEBI" id="CHEBI:57287"/>
        <dbReference type="ChEBI" id="CHEBI:57540"/>
        <dbReference type="ChEBI" id="CHEBI:57945"/>
        <dbReference type="EC" id="1.1.1.88"/>
    </reaction>
</comment>
<dbReference type="PRINTS" id="PR00071">
    <property type="entry name" value="HMGCOARDTASE"/>
</dbReference>
<dbReference type="Pfam" id="PF00368">
    <property type="entry name" value="HMG-CoA_red"/>
    <property type="match status" value="1"/>
</dbReference>
<evidence type="ECO:0000256" key="3">
    <source>
        <dbReference type="RuleBase" id="RU361219"/>
    </source>
</evidence>
<keyword evidence="3" id="KW-0520">NAD</keyword>
<dbReference type="InterPro" id="IPR009029">
    <property type="entry name" value="HMG_CoA_Rdtase_sub-bd_dom_sf"/>
</dbReference>
<evidence type="ECO:0000256" key="1">
    <source>
        <dbReference type="ARBA" id="ARBA00007661"/>
    </source>
</evidence>
<sequence>MAKFYQMSREQRLQELQKAGYLNERGRAFLENNQPIPNEVADGMIENQIGQFTLPMGVAQHFVVNGTKYWVPMVTEEPSVIAAAGNGARMAFMNGGIKADAQWPRAMIGEIVWENVPDVTGAAERLKQHAADIKAIADAAHPSIVKRGGGLRSQEVVIVDGRYLKLQLAIDTQEAMGANMVDTICEAVAKAVQPWVNGELLFAVLSNDADQALVTATMSLDPMTIATKQMDGTTIAEKIVSITAFAEQDVYRAATHNKGIMNGVDAVVLAMGNDWRAIEAGAHSYASRDGHYRPLSNWQMQDGKLVGTLTMPMPIGSVGGATHLLPVVRINRKIVKINSAKVLAELIAGVGLAQNLAALRALVSSGIQAGHMALQATSLAITAGAKGDDIPKVAAKLQQVGRMDLATAKHILKHLR</sequence>
<comment type="caution">
    <text evidence="4">The sequence shown here is derived from an EMBL/GenBank/DDBJ whole genome shotgun (WGS) entry which is preliminary data.</text>
</comment>